<sequence>MDSTKRHCEIAQVVINSGSDDNDMPSLLGWSYGDLLSRSTPEFFGDSASLLDLFESSTASCLLEESSATLVTSNVLQRSFCNSSSSTIPTSNASSSVAAAIKHGTSDHEPQQSRHSDLDHMSHHAPTSRWGESGSTGRGRSPVLPRRAQSPMRQVPETESTDSRTVTNRPKQMAPRDRHSHSCSCGSKGTQTRSPLPVMPPRRVHSVSA</sequence>
<dbReference type="Proteomes" id="UP001153069">
    <property type="component" value="Unassembled WGS sequence"/>
</dbReference>
<evidence type="ECO:0000313" key="2">
    <source>
        <dbReference type="EMBL" id="CAB9514225.1"/>
    </source>
</evidence>
<dbReference type="AlphaFoldDB" id="A0A9N8HJ67"/>
<dbReference type="EMBL" id="CAICTM010000639">
    <property type="protein sequence ID" value="CAB9514225.1"/>
    <property type="molecule type" value="Genomic_DNA"/>
</dbReference>
<protein>
    <submittedName>
        <fullName evidence="2">Uncharacterized protein</fullName>
    </submittedName>
</protein>
<name>A0A9N8HJ67_9STRA</name>
<keyword evidence="3" id="KW-1185">Reference proteome</keyword>
<reference evidence="2" key="1">
    <citation type="submission" date="2020-06" db="EMBL/GenBank/DDBJ databases">
        <authorList>
            <consortium name="Plant Systems Biology data submission"/>
        </authorList>
    </citation>
    <scope>NUCLEOTIDE SEQUENCE</scope>
    <source>
        <strain evidence="2">D6</strain>
    </source>
</reference>
<organism evidence="2 3">
    <name type="scientific">Seminavis robusta</name>
    <dbReference type="NCBI Taxonomy" id="568900"/>
    <lineage>
        <taxon>Eukaryota</taxon>
        <taxon>Sar</taxon>
        <taxon>Stramenopiles</taxon>
        <taxon>Ochrophyta</taxon>
        <taxon>Bacillariophyta</taxon>
        <taxon>Bacillariophyceae</taxon>
        <taxon>Bacillariophycidae</taxon>
        <taxon>Naviculales</taxon>
        <taxon>Naviculaceae</taxon>
        <taxon>Seminavis</taxon>
    </lineage>
</organism>
<proteinExistence type="predicted"/>
<accession>A0A9N8HJ67</accession>
<evidence type="ECO:0000313" key="3">
    <source>
        <dbReference type="Proteomes" id="UP001153069"/>
    </source>
</evidence>
<evidence type="ECO:0000256" key="1">
    <source>
        <dbReference type="SAM" id="MobiDB-lite"/>
    </source>
</evidence>
<feature type="compositionally biased region" description="Polar residues" evidence="1">
    <location>
        <begin position="182"/>
        <end position="194"/>
    </location>
</feature>
<feature type="compositionally biased region" description="Basic and acidic residues" evidence="1">
    <location>
        <begin position="104"/>
        <end position="122"/>
    </location>
</feature>
<gene>
    <name evidence="2" type="ORF">SEMRO_640_G179841.1</name>
</gene>
<feature type="compositionally biased region" description="Low complexity" evidence="1">
    <location>
        <begin position="82"/>
        <end position="96"/>
    </location>
</feature>
<feature type="region of interest" description="Disordered" evidence="1">
    <location>
        <begin position="82"/>
        <end position="209"/>
    </location>
</feature>
<comment type="caution">
    <text evidence="2">The sequence shown here is derived from an EMBL/GenBank/DDBJ whole genome shotgun (WGS) entry which is preliminary data.</text>
</comment>